<evidence type="ECO:0000313" key="4">
    <source>
        <dbReference type="EMBL" id="KAH0571052.1"/>
    </source>
</evidence>
<dbReference type="PROSITE" id="PS50090">
    <property type="entry name" value="MYB_LIKE"/>
    <property type="match status" value="1"/>
</dbReference>
<evidence type="ECO:0000259" key="1">
    <source>
        <dbReference type="PROSITE" id="PS50090"/>
    </source>
</evidence>
<dbReference type="SUPFAM" id="SSF46689">
    <property type="entry name" value="Homeodomain-like"/>
    <property type="match status" value="1"/>
</dbReference>
<dbReference type="Gene3D" id="1.10.10.60">
    <property type="entry name" value="Homeodomain-like"/>
    <property type="match status" value="1"/>
</dbReference>
<evidence type="ECO:0000313" key="5">
    <source>
        <dbReference type="Proteomes" id="UP000018208"/>
    </source>
</evidence>
<evidence type="ECO:0000259" key="2">
    <source>
        <dbReference type="PROSITE" id="PS51294"/>
    </source>
</evidence>
<sequence>MQRYIRWTPDEDALLQQLTVRLPVSWKSISTKLNRKPRQCYDRYIYIRKGRKLSTFAEQFDYSSNIIREGPSDWLAFYSLKFIQERLI</sequence>
<gene>
    <name evidence="3" type="ORF">SS50377_17031</name>
    <name evidence="4" type="ORF">SS50377_27346</name>
</gene>
<dbReference type="AlphaFoldDB" id="V6LGD0"/>
<organism evidence="3">
    <name type="scientific">Spironucleus salmonicida</name>
    <dbReference type="NCBI Taxonomy" id="348837"/>
    <lineage>
        <taxon>Eukaryota</taxon>
        <taxon>Metamonada</taxon>
        <taxon>Diplomonadida</taxon>
        <taxon>Hexamitidae</taxon>
        <taxon>Hexamitinae</taxon>
        <taxon>Spironucleus</taxon>
    </lineage>
</organism>
<dbReference type="InterPro" id="IPR009057">
    <property type="entry name" value="Homeodomain-like_sf"/>
</dbReference>
<dbReference type="GO" id="GO:0003677">
    <property type="term" value="F:DNA binding"/>
    <property type="evidence" value="ECO:0007669"/>
    <property type="project" value="UniProtKB-KW"/>
</dbReference>
<dbReference type="OrthoDB" id="2109006at2759"/>
<accession>V6LGD0</accession>
<feature type="domain" description="Myb-like" evidence="1">
    <location>
        <begin position="6"/>
        <end position="44"/>
    </location>
</feature>
<dbReference type="InterPro" id="IPR001005">
    <property type="entry name" value="SANT/Myb"/>
</dbReference>
<proteinExistence type="predicted"/>
<dbReference type="EMBL" id="AUWU02000007">
    <property type="protein sequence ID" value="KAH0571052.1"/>
    <property type="molecule type" value="Genomic_DNA"/>
</dbReference>
<feature type="domain" description="HTH myb-type" evidence="2">
    <location>
        <begin position="1"/>
        <end position="52"/>
    </location>
</feature>
<name>V6LGD0_9EUKA</name>
<dbReference type="PROSITE" id="PS51294">
    <property type="entry name" value="HTH_MYB"/>
    <property type="match status" value="1"/>
</dbReference>
<dbReference type="EMBL" id="KI546139">
    <property type="protein sequence ID" value="EST43353.1"/>
    <property type="molecule type" value="Genomic_DNA"/>
</dbReference>
<dbReference type="InterPro" id="IPR017930">
    <property type="entry name" value="Myb_dom"/>
</dbReference>
<dbReference type="Proteomes" id="UP000018208">
    <property type="component" value="Unassembled WGS sequence"/>
</dbReference>
<dbReference type="Pfam" id="PF13921">
    <property type="entry name" value="Myb_DNA-bind_6"/>
    <property type="match status" value="1"/>
</dbReference>
<evidence type="ECO:0000313" key="3">
    <source>
        <dbReference type="EMBL" id="EST43353.1"/>
    </source>
</evidence>
<reference evidence="4" key="2">
    <citation type="submission" date="2020-12" db="EMBL/GenBank/DDBJ databases">
        <title>New Spironucleus salmonicida genome in near-complete chromosomes.</title>
        <authorList>
            <person name="Xu F."/>
            <person name="Kurt Z."/>
            <person name="Jimenez-Gonzalez A."/>
            <person name="Astvaldsson A."/>
            <person name="Andersson J.O."/>
            <person name="Svard S.G."/>
        </authorList>
    </citation>
    <scope>NUCLEOTIDE SEQUENCE</scope>
    <source>
        <strain evidence="4">ATCC 50377</strain>
    </source>
</reference>
<dbReference type="VEuPathDB" id="GiardiaDB:SS50377_27346"/>
<keyword evidence="3" id="KW-0238">DNA-binding</keyword>
<reference evidence="3 4" key="1">
    <citation type="journal article" date="2014" name="PLoS Genet.">
        <title>The Genome of Spironucleus salmonicida Highlights a Fish Pathogen Adapted to Fluctuating Environments.</title>
        <authorList>
            <person name="Xu F."/>
            <person name="Jerlstrom-Hultqvist J."/>
            <person name="Einarsson E."/>
            <person name="Astvaldsson A."/>
            <person name="Svard S.G."/>
            <person name="Andersson J.O."/>
        </authorList>
    </citation>
    <scope>NUCLEOTIDE SEQUENCE</scope>
    <source>
        <strain evidence="4">ATCC 50377</strain>
    </source>
</reference>
<dbReference type="SMART" id="SM00717">
    <property type="entry name" value="SANT"/>
    <property type="match status" value="1"/>
</dbReference>
<protein>
    <submittedName>
        <fullName evidence="3">Myb-like DNA-binding domain-containing protein</fullName>
    </submittedName>
</protein>
<keyword evidence="5" id="KW-1185">Reference proteome</keyword>